<dbReference type="Gene3D" id="1.25.40.20">
    <property type="entry name" value="Ankyrin repeat-containing domain"/>
    <property type="match status" value="2"/>
</dbReference>
<evidence type="ECO:0000256" key="9">
    <source>
        <dbReference type="ARBA" id="ARBA00023028"/>
    </source>
</evidence>
<keyword evidence="3" id="KW-0268">Exocytosis</keyword>
<feature type="region of interest" description="Disordered" evidence="13">
    <location>
        <begin position="295"/>
        <end position="348"/>
    </location>
</feature>
<dbReference type="GO" id="GO:0044218">
    <property type="term" value="C:other organism cell membrane"/>
    <property type="evidence" value="ECO:0007669"/>
    <property type="project" value="UniProtKB-KW"/>
</dbReference>
<evidence type="ECO:0000256" key="10">
    <source>
        <dbReference type="ARBA" id="ARBA00023043"/>
    </source>
</evidence>
<dbReference type="PROSITE" id="PS50088">
    <property type="entry name" value="ANK_REPEAT"/>
    <property type="match status" value="3"/>
</dbReference>
<organism evidence="14 15">
    <name type="scientific">Trichonephila inaurata madagascariensis</name>
    <dbReference type="NCBI Taxonomy" id="2747483"/>
    <lineage>
        <taxon>Eukaryota</taxon>
        <taxon>Metazoa</taxon>
        <taxon>Ecdysozoa</taxon>
        <taxon>Arthropoda</taxon>
        <taxon>Chelicerata</taxon>
        <taxon>Arachnida</taxon>
        <taxon>Araneae</taxon>
        <taxon>Araneomorphae</taxon>
        <taxon>Entelegynae</taxon>
        <taxon>Araneoidea</taxon>
        <taxon>Nephilidae</taxon>
        <taxon>Trichonephila</taxon>
        <taxon>Trichonephila inaurata</taxon>
    </lineage>
</organism>
<evidence type="ECO:0000256" key="8">
    <source>
        <dbReference type="ARBA" id="ARBA00022737"/>
    </source>
</evidence>
<dbReference type="InterPro" id="IPR033635">
    <property type="entry name" value="ANKS1/Caskin"/>
</dbReference>
<evidence type="ECO:0000256" key="6">
    <source>
        <dbReference type="ARBA" id="ARBA00022656"/>
    </source>
</evidence>
<proteinExistence type="predicted"/>
<dbReference type="Pfam" id="PF00023">
    <property type="entry name" value="Ank"/>
    <property type="match status" value="1"/>
</dbReference>
<evidence type="ECO:0000256" key="5">
    <source>
        <dbReference type="ARBA" id="ARBA00022537"/>
    </source>
</evidence>
<keyword evidence="7" id="KW-0528">Neurotoxin</keyword>
<keyword evidence="10 12" id="KW-0040">ANK repeat</keyword>
<dbReference type="PROSITE" id="PS50297">
    <property type="entry name" value="ANK_REP_REGION"/>
    <property type="match status" value="3"/>
</dbReference>
<protein>
    <submittedName>
        <fullName evidence="14">Ankyrin repeat and SAM domain-containing protein 1A</fullName>
    </submittedName>
</protein>
<feature type="repeat" description="ANK" evidence="12">
    <location>
        <begin position="147"/>
        <end position="179"/>
    </location>
</feature>
<feature type="repeat" description="ANK" evidence="12">
    <location>
        <begin position="179"/>
        <end position="211"/>
    </location>
</feature>
<dbReference type="InterPro" id="IPR036770">
    <property type="entry name" value="Ankyrin_rpt-contain_sf"/>
</dbReference>
<evidence type="ECO:0000313" key="14">
    <source>
        <dbReference type="EMBL" id="GFY38015.1"/>
    </source>
</evidence>
<dbReference type="PROSITE" id="PS50007">
    <property type="entry name" value="PIPLC_X_DOMAIN"/>
    <property type="match status" value="1"/>
</dbReference>
<dbReference type="GO" id="GO:0005829">
    <property type="term" value="C:cytosol"/>
    <property type="evidence" value="ECO:0007669"/>
    <property type="project" value="TreeGrafter"/>
</dbReference>
<dbReference type="PRINTS" id="PR01415">
    <property type="entry name" value="ANKYRIN"/>
</dbReference>
<dbReference type="PANTHER" id="PTHR24174">
    <property type="entry name" value="ANKYRIN REPEAT AND STERILE ALPHA MOTIF DOMAIN-CONTAINING PROTEIN 1"/>
    <property type="match status" value="1"/>
</dbReference>
<feature type="compositionally biased region" description="Polar residues" evidence="13">
    <location>
        <begin position="303"/>
        <end position="320"/>
    </location>
</feature>
<comment type="caution">
    <text evidence="14">The sequence shown here is derived from an EMBL/GenBank/DDBJ whole genome shotgun (WGS) entry which is preliminary data.</text>
</comment>
<dbReference type="EMBL" id="BMAV01000607">
    <property type="protein sequence ID" value="GFY38015.1"/>
    <property type="molecule type" value="Genomic_DNA"/>
</dbReference>
<evidence type="ECO:0000256" key="3">
    <source>
        <dbReference type="ARBA" id="ARBA00022483"/>
    </source>
</evidence>
<dbReference type="AlphaFoldDB" id="A0A8X6WN28"/>
<dbReference type="SUPFAM" id="SSF48403">
    <property type="entry name" value="Ankyrin repeat"/>
    <property type="match status" value="1"/>
</dbReference>
<keyword evidence="4" id="KW-0964">Secreted</keyword>
<evidence type="ECO:0000256" key="13">
    <source>
        <dbReference type="SAM" id="MobiDB-lite"/>
    </source>
</evidence>
<keyword evidence="15" id="KW-1185">Reference proteome</keyword>
<reference evidence="14" key="1">
    <citation type="submission" date="2020-08" db="EMBL/GenBank/DDBJ databases">
        <title>Multicomponent nature underlies the extraordinary mechanical properties of spider dragline silk.</title>
        <authorList>
            <person name="Kono N."/>
            <person name="Nakamura H."/>
            <person name="Mori M."/>
            <person name="Yoshida Y."/>
            <person name="Ohtoshi R."/>
            <person name="Malay A.D."/>
            <person name="Moran D.A.P."/>
            <person name="Tomita M."/>
            <person name="Numata K."/>
            <person name="Arakawa K."/>
        </authorList>
    </citation>
    <scope>NUCLEOTIDE SEQUENCE</scope>
</reference>
<dbReference type="Proteomes" id="UP000886998">
    <property type="component" value="Unassembled WGS sequence"/>
</dbReference>
<comment type="subcellular location">
    <subcellularLocation>
        <location evidence="2">Secreted</location>
    </subcellularLocation>
    <subcellularLocation>
        <location evidence="1">Target cell membrane</location>
    </subcellularLocation>
</comment>
<dbReference type="Pfam" id="PF12796">
    <property type="entry name" value="Ank_2"/>
    <property type="match status" value="1"/>
</dbReference>
<keyword evidence="8" id="KW-0677">Repeat</keyword>
<name>A0A8X6WN28_9ARAC</name>
<evidence type="ECO:0000313" key="15">
    <source>
        <dbReference type="Proteomes" id="UP000886998"/>
    </source>
</evidence>
<evidence type="ECO:0000256" key="11">
    <source>
        <dbReference type="ARBA" id="ARBA00023298"/>
    </source>
</evidence>
<sequence>MLWKCLYRGFKSLACHGQASLGRRCGLFVVFKAVCLAGHPWLDVDLKKATREIVALLLTHDASANIVDQKGCTPLHLAAWSGNTEIVEILLTHGPSFPSVNHMNKCYPSVRNIRNESPLDLASQYGRLETVQCLLNSHPNLLSDIVRCHSPLHLAAKNGHKHVVKLLLDSGFDVNYMTDIGTALHEAAMYGKLEVVKLLLDYGVDPNLENSRKRMVFDILGDLNTSIAKQIEEVIRDHMTLIRLDVGSNESLSSILPPQSFVIGDSLLTERCSLSEITPPRQFCSPSFDDSLYDVPPAPKLVNQGSRRVNDSLNSITPSQSRDSSFDQTSCSSCSPSKCDPQDSSTYENNIYQNVDTDNLLYEIPPPPSFFSSKRFSDPLQQCSIYQNVSLSDISEGKVADDKIVGCEADRVKERASREKLHKLSTNNTRVLPYRIIFIVDKPYMITANIDVADGLANGAVGELSHVELCVPPLWYNH</sequence>
<dbReference type="InterPro" id="IPR002110">
    <property type="entry name" value="Ankyrin_rpt"/>
</dbReference>
<evidence type="ECO:0000256" key="7">
    <source>
        <dbReference type="ARBA" id="ARBA00022699"/>
    </source>
</evidence>
<dbReference type="GO" id="GO:0006887">
    <property type="term" value="P:exocytosis"/>
    <property type="evidence" value="ECO:0007669"/>
    <property type="project" value="UniProtKB-KW"/>
</dbReference>
<evidence type="ECO:0000256" key="1">
    <source>
        <dbReference type="ARBA" id="ARBA00004175"/>
    </source>
</evidence>
<keyword evidence="11" id="KW-1053">Target membrane</keyword>
<gene>
    <name evidence="14" type="primary">ANKS1A_0</name>
    <name evidence="14" type="ORF">TNIN_483131</name>
</gene>
<dbReference type="PANTHER" id="PTHR24174:SF1">
    <property type="entry name" value="IP14385P"/>
    <property type="match status" value="1"/>
</dbReference>
<accession>A0A8X6WN28</accession>
<dbReference type="GO" id="GO:0044231">
    <property type="term" value="C:host cell presynaptic membrane"/>
    <property type="evidence" value="ECO:0007669"/>
    <property type="project" value="UniProtKB-KW"/>
</dbReference>
<dbReference type="GO" id="GO:0090729">
    <property type="term" value="F:toxin activity"/>
    <property type="evidence" value="ECO:0007669"/>
    <property type="project" value="UniProtKB-KW"/>
</dbReference>
<keyword evidence="5" id="KW-1052">Target cell membrane</keyword>
<evidence type="ECO:0000256" key="4">
    <source>
        <dbReference type="ARBA" id="ARBA00022525"/>
    </source>
</evidence>
<evidence type="ECO:0000256" key="2">
    <source>
        <dbReference type="ARBA" id="ARBA00004613"/>
    </source>
</evidence>
<keyword evidence="11" id="KW-0472">Membrane</keyword>
<dbReference type="OrthoDB" id="6429671at2759"/>
<dbReference type="SMART" id="SM00248">
    <property type="entry name" value="ANK"/>
    <property type="match status" value="4"/>
</dbReference>
<keyword evidence="6" id="KW-0800">Toxin</keyword>
<evidence type="ECO:0000256" key="12">
    <source>
        <dbReference type="PROSITE-ProRule" id="PRU00023"/>
    </source>
</evidence>
<keyword evidence="9" id="KW-0638">Presynaptic neurotoxin</keyword>
<dbReference type="GO" id="GO:0005576">
    <property type="term" value="C:extracellular region"/>
    <property type="evidence" value="ECO:0007669"/>
    <property type="project" value="UniProtKB-SubCell"/>
</dbReference>
<feature type="compositionally biased region" description="Low complexity" evidence="13">
    <location>
        <begin position="321"/>
        <end position="345"/>
    </location>
</feature>
<feature type="repeat" description="ANK" evidence="12">
    <location>
        <begin position="70"/>
        <end position="102"/>
    </location>
</feature>